<evidence type="ECO:0000313" key="5">
    <source>
        <dbReference type="EMBL" id="MBB3664486.1"/>
    </source>
</evidence>
<keyword evidence="2" id="KW-0479">Metal-binding</keyword>
<dbReference type="GO" id="GO:0004497">
    <property type="term" value="F:monooxygenase activity"/>
    <property type="evidence" value="ECO:0007669"/>
    <property type="project" value="UniProtKB-KW"/>
</dbReference>
<dbReference type="Pfam" id="PF00970">
    <property type="entry name" value="FAD_binding_6"/>
    <property type="match status" value="1"/>
</dbReference>
<keyword evidence="5" id="KW-0560">Oxidoreductase</keyword>
<comment type="cofactor">
    <cofactor evidence="1">
        <name>FAD</name>
        <dbReference type="ChEBI" id="CHEBI:57692"/>
    </cofactor>
</comment>
<dbReference type="InterPro" id="IPR039261">
    <property type="entry name" value="FNR_nucleotide-bd"/>
</dbReference>
<evidence type="ECO:0000259" key="4">
    <source>
        <dbReference type="PROSITE" id="PS51384"/>
    </source>
</evidence>
<evidence type="ECO:0000256" key="2">
    <source>
        <dbReference type="ARBA" id="ARBA00022714"/>
    </source>
</evidence>
<dbReference type="InterPro" id="IPR001433">
    <property type="entry name" value="OxRdtase_FAD/NAD-bd"/>
</dbReference>
<evidence type="ECO:0000256" key="3">
    <source>
        <dbReference type="ARBA" id="ARBA00023014"/>
    </source>
</evidence>
<dbReference type="PRINTS" id="PR00410">
    <property type="entry name" value="PHEHYDRXLASE"/>
</dbReference>
<proteinExistence type="predicted"/>
<keyword evidence="6" id="KW-1185">Reference proteome</keyword>
<dbReference type="PANTHER" id="PTHR47354:SF5">
    <property type="entry name" value="PROTEIN RFBI"/>
    <property type="match status" value="1"/>
</dbReference>
<dbReference type="InterPro" id="IPR017927">
    <property type="entry name" value="FAD-bd_FR_type"/>
</dbReference>
<dbReference type="PROSITE" id="PS51384">
    <property type="entry name" value="FAD_FR"/>
    <property type="match status" value="1"/>
</dbReference>
<dbReference type="GO" id="GO:0008860">
    <property type="term" value="F:ferredoxin-NAD+ reductase activity"/>
    <property type="evidence" value="ECO:0007669"/>
    <property type="project" value="UniProtKB-EC"/>
</dbReference>
<dbReference type="PANTHER" id="PTHR47354">
    <property type="entry name" value="NADH OXIDOREDUCTASE HCR"/>
    <property type="match status" value="1"/>
</dbReference>
<comment type="caution">
    <text evidence="5">The sequence shown here is derived from an EMBL/GenBank/DDBJ whole genome shotgun (WGS) entry which is preliminary data.</text>
</comment>
<dbReference type="RefSeq" id="WP_323985260.1">
    <property type="nucleotide sequence ID" value="NZ_JACIBS010000001.1"/>
</dbReference>
<dbReference type="GO" id="GO:0051537">
    <property type="term" value="F:2 iron, 2 sulfur cluster binding"/>
    <property type="evidence" value="ECO:0007669"/>
    <property type="project" value="UniProtKB-KW"/>
</dbReference>
<dbReference type="Gene3D" id="3.40.50.80">
    <property type="entry name" value="Nucleotide-binding domain of ferredoxin-NADP reductase (FNR) module"/>
    <property type="match status" value="1"/>
</dbReference>
<dbReference type="Proteomes" id="UP000564573">
    <property type="component" value="Unassembled WGS sequence"/>
</dbReference>
<dbReference type="SUPFAM" id="SSF52343">
    <property type="entry name" value="Ferredoxin reductase-like, C-terminal NADP-linked domain"/>
    <property type="match status" value="1"/>
</dbReference>
<reference evidence="5 6" key="1">
    <citation type="submission" date="2020-08" db="EMBL/GenBank/DDBJ databases">
        <title>Sequencing the genomes of 1000 actinobacteria strains.</title>
        <authorList>
            <person name="Klenk H.-P."/>
        </authorList>
    </citation>
    <scope>NUCLEOTIDE SEQUENCE [LARGE SCALE GENOMIC DNA]</scope>
    <source>
        <strain evidence="5 6">DSM 45267</strain>
    </source>
</reference>
<dbReference type="Gene3D" id="2.40.30.10">
    <property type="entry name" value="Translation factors"/>
    <property type="match status" value="1"/>
</dbReference>
<keyword evidence="2" id="KW-0408">Iron</keyword>
<dbReference type="EMBL" id="JACIBS010000001">
    <property type="protein sequence ID" value="MBB3664486.1"/>
    <property type="molecule type" value="Genomic_DNA"/>
</dbReference>
<dbReference type="InterPro" id="IPR050415">
    <property type="entry name" value="MRET"/>
</dbReference>
<dbReference type="SUPFAM" id="SSF63380">
    <property type="entry name" value="Riboflavin synthase domain-like"/>
    <property type="match status" value="1"/>
</dbReference>
<dbReference type="AlphaFoldDB" id="A0A839XWT5"/>
<evidence type="ECO:0000256" key="1">
    <source>
        <dbReference type="ARBA" id="ARBA00001974"/>
    </source>
</evidence>
<organism evidence="5 6">
    <name type="scientific">Prauserella sediminis</name>
    <dbReference type="NCBI Taxonomy" id="577680"/>
    <lineage>
        <taxon>Bacteria</taxon>
        <taxon>Bacillati</taxon>
        <taxon>Actinomycetota</taxon>
        <taxon>Actinomycetes</taxon>
        <taxon>Pseudonocardiales</taxon>
        <taxon>Pseudonocardiaceae</taxon>
        <taxon>Prauserella</taxon>
        <taxon>Prauserella salsuginis group</taxon>
    </lineage>
</organism>
<evidence type="ECO:0000313" key="6">
    <source>
        <dbReference type="Proteomes" id="UP000564573"/>
    </source>
</evidence>
<name>A0A839XWT5_9PSEU</name>
<dbReference type="InterPro" id="IPR017938">
    <property type="entry name" value="Riboflavin_synthase-like_b-brl"/>
</dbReference>
<keyword evidence="5" id="KW-0503">Monooxygenase</keyword>
<accession>A0A839XWT5</accession>
<dbReference type="EC" id="1.18.1.3" evidence="5"/>
<gene>
    <name evidence="5" type="ORF">FB384_003390</name>
</gene>
<feature type="domain" description="FAD-binding FR-type" evidence="4">
    <location>
        <begin position="15"/>
        <end position="114"/>
    </location>
</feature>
<dbReference type="Pfam" id="PF00175">
    <property type="entry name" value="NAD_binding_1"/>
    <property type="match status" value="1"/>
</dbReference>
<keyword evidence="3" id="KW-0411">Iron-sulfur</keyword>
<sequence length="259" mass="27396">MIRIGVGGGLRAHRPIRQAATLKEVQPLTADMAEFTFQTANPAAFTPGQYAMIHLPDGEVERAYSMSNVSNCHGHWRFVIKRTPNGHASSLLFDKLEPGATVTLDGPFGNAYLRPDDGRDIVCVGGGSGLGAMVSVVLGAAAQPGAENRTVHLFIGARNAADLVVPAPVEMAARRLNSLQIHTALSEEVVQGGGSAGNALVEGAYPGFVHEAVVTDLGESLESFTFYAAGPSAMTEQLARSLVVERGVDADRLHFDRFC</sequence>
<protein>
    <submittedName>
        <fullName evidence="5">Toluene monooxygenase electron transfer component</fullName>
        <ecNumber evidence="5">1.18.1.3</ecNumber>
    </submittedName>
</protein>
<keyword evidence="2" id="KW-0001">2Fe-2S</keyword>
<dbReference type="InterPro" id="IPR008333">
    <property type="entry name" value="Cbr1-like_FAD-bd_dom"/>
</dbReference>